<accession>A0ACA9Y8D2</accession>
<evidence type="ECO:0000313" key="1">
    <source>
        <dbReference type="EMBL" id="CAH6721268.1"/>
    </source>
</evidence>
<protein>
    <submittedName>
        <fullName evidence="1">Uncharacterized protein</fullName>
    </submittedName>
</protein>
<sequence>MSHQQAIENNKKYFDKIANEYDAKILKTDLAKIIPEFLESQKSNFKGRLLDFACGTGIMIENLVGCFEEVVGVDINDNLLNIFSSRIKGKAYKIDILQESTEILGLFDVIVCTLAYHHLDDYEAITAKLSQLLAPEGTLYIVDLYNSDVENLNPRQSESVHNSVTHMGGLKKESLMSTLGKAGLKPELKFALEQPIWQMGDFIINHGTQKLIDDYKSGKLESKEIDGETFYSFNTDLVMAIGKK</sequence>
<name>A0ACA9Y8D2_9ASCO</name>
<keyword evidence="2" id="KW-1185">Reference proteome</keyword>
<reference evidence="1" key="1">
    <citation type="submission" date="2022-06" db="EMBL/GenBank/DDBJ databases">
        <authorList>
            <person name="Legras J.-L."/>
            <person name="Devillers H."/>
            <person name="Grondin C."/>
        </authorList>
    </citation>
    <scope>NUCLEOTIDE SEQUENCE</scope>
    <source>
        <strain evidence="1">CLIB 1444</strain>
    </source>
</reference>
<dbReference type="EMBL" id="CALSDN010000005">
    <property type="protein sequence ID" value="CAH6721268.1"/>
    <property type="molecule type" value="Genomic_DNA"/>
</dbReference>
<dbReference type="Proteomes" id="UP001152531">
    <property type="component" value="Unassembled WGS sequence"/>
</dbReference>
<organism evidence="1 2">
    <name type="scientific">[Candida] jaroonii</name>
    <dbReference type="NCBI Taxonomy" id="467808"/>
    <lineage>
        <taxon>Eukaryota</taxon>
        <taxon>Fungi</taxon>
        <taxon>Dikarya</taxon>
        <taxon>Ascomycota</taxon>
        <taxon>Saccharomycotina</taxon>
        <taxon>Pichiomycetes</taxon>
        <taxon>Debaryomycetaceae</taxon>
        <taxon>Yamadazyma</taxon>
    </lineage>
</organism>
<gene>
    <name evidence="1" type="ORF">CLIB1444_05S07316</name>
</gene>
<evidence type="ECO:0000313" key="2">
    <source>
        <dbReference type="Proteomes" id="UP001152531"/>
    </source>
</evidence>
<comment type="caution">
    <text evidence="1">The sequence shown here is derived from an EMBL/GenBank/DDBJ whole genome shotgun (WGS) entry which is preliminary data.</text>
</comment>
<proteinExistence type="predicted"/>